<dbReference type="SUPFAM" id="SSF55021">
    <property type="entry name" value="ACT-like"/>
    <property type="match status" value="1"/>
</dbReference>
<sequence>ASSTLKEAGFSVMEESAVILQLKDEPGQLAKISRMLANAKVNINAVRVLDKEGGETTVAVETSNPTRTRDILREYVR</sequence>
<dbReference type="InterPro" id="IPR002912">
    <property type="entry name" value="ACT_dom"/>
</dbReference>
<dbReference type="PROSITE" id="PS51671">
    <property type="entry name" value="ACT"/>
    <property type="match status" value="1"/>
</dbReference>
<name>X0YCN9_9ZZZZ</name>
<dbReference type="Gene3D" id="3.30.2130.10">
    <property type="entry name" value="VC0802-like"/>
    <property type="match status" value="1"/>
</dbReference>
<feature type="domain" description="ACT" evidence="1">
    <location>
        <begin position="17"/>
        <end position="77"/>
    </location>
</feature>
<comment type="caution">
    <text evidence="2">The sequence shown here is derived from an EMBL/GenBank/DDBJ whole genome shotgun (WGS) entry which is preliminary data.</text>
</comment>
<evidence type="ECO:0000259" key="1">
    <source>
        <dbReference type="PROSITE" id="PS51671"/>
    </source>
</evidence>
<feature type="non-terminal residue" evidence="2">
    <location>
        <position position="1"/>
    </location>
</feature>
<dbReference type="InterPro" id="IPR045865">
    <property type="entry name" value="ACT-like_dom_sf"/>
</dbReference>
<gene>
    <name evidence="2" type="ORF">S01H1_61504</name>
</gene>
<dbReference type="Pfam" id="PF01842">
    <property type="entry name" value="ACT"/>
    <property type="match status" value="1"/>
</dbReference>
<dbReference type="AlphaFoldDB" id="X0YCN9"/>
<dbReference type="EMBL" id="BARS01040332">
    <property type="protein sequence ID" value="GAG34606.1"/>
    <property type="molecule type" value="Genomic_DNA"/>
</dbReference>
<proteinExistence type="predicted"/>
<protein>
    <recommendedName>
        <fullName evidence="1">ACT domain-containing protein</fullName>
    </recommendedName>
</protein>
<accession>X0YCN9</accession>
<organism evidence="2">
    <name type="scientific">marine sediment metagenome</name>
    <dbReference type="NCBI Taxonomy" id="412755"/>
    <lineage>
        <taxon>unclassified sequences</taxon>
        <taxon>metagenomes</taxon>
        <taxon>ecological metagenomes</taxon>
    </lineage>
</organism>
<reference evidence="2" key="1">
    <citation type="journal article" date="2014" name="Front. Microbiol.">
        <title>High frequency of phylogenetically diverse reductive dehalogenase-homologous genes in deep subseafloor sedimentary metagenomes.</title>
        <authorList>
            <person name="Kawai M."/>
            <person name="Futagami T."/>
            <person name="Toyoda A."/>
            <person name="Takaki Y."/>
            <person name="Nishi S."/>
            <person name="Hori S."/>
            <person name="Arai W."/>
            <person name="Tsubouchi T."/>
            <person name="Morono Y."/>
            <person name="Uchiyama I."/>
            <person name="Ito T."/>
            <person name="Fujiyama A."/>
            <person name="Inagaki F."/>
            <person name="Takami H."/>
        </authorList>
    </citation>
    <scope>NUCLEOTIDE SEQUENCE</scope>
    <source>
        <strain evidence="2">Expedition CK06-06</strain>
    </source>
</reference>
<evidence type="ECO:0000313" key="2">
    <source>
        <dbReference type="EMBL" id="GAG34606.1"/>
    </source>
</evidence>